<proteinExistence type="predicted"/>
<dbReference type="EMBL" id="NKUJ01000088">
    <property type="protein sequence ID" value="RMJ14322.1"/>
    <property type="molecule type" value="Genomic_DNA"/>
</dbReference>
<evidence type="ECO:0000313" key="2">
    <source>
        <dbReference type="Proteomes" id="UP000277212"/>
    </source>
</evidence>
<evidence type="ECO:0000313" key="1">
    <source>
        <dbReference type="EMBL" id="RMJ14322.1"/>
    </source>
</evidence>
<comment type="caution">
    <text evidence="1">The sequence shown here is derived from an EMBL/GenBank/DDBJ whole genome shotgun (WGS) entry which is preliminary data.</text>
</comment>
<dbReference type="AlphaFoldDB" id="A0A3M2SAQ7"/>
<reference evidence="1 2" key="1">
    <citation type="submission" date="2017-06" db="EMBL/GenBank/DDBJ databases">
        <title>Comparative genomic analysis of Ambrosia Fusariam Clade fungi.</title>
        <authorList>
            <person name="Stajich J.E."/>
            <person name="Carrillo J."/>
            <person name="Kijimoto T."/>
            <person name="Eskalen A."/>
            <person name="O'Donnell K."/>
            <person name="Kasson M."/>
        </authorList>
    </citation>
    <scope>NUCLEOTIDE SEQUENCE [LARGE SCALE GENOMIC DNA]</scope>
    <source>
        <strain evidence="1">UCR3666</strain>
    </source>
</reference>
<sequence length="219" mass="24609">MSNPPGPINNGNLPESPSLYIDLAAEKKRIFLPVCRETSHALLVSEATIRNQTRQLTQLEKYNPEDYAPFPCPFSLVVFIEGGSELSQNQTSARLSWTLTFASTSSYNRSGSLASYFPRTSLCAKQEAILALLDFLKSDDVDIMLRRVIIVACDEESMARMVTWLEDDACSDYFNPAPDVLTEEGRTEVISIRIRRLCSSKGWDIKFWLVTSTQIVKPT</sequence>
<dbReference type="Proteomes" id="UP000277212">
    <property type="component" value="Unassembled WGS sequence"/>
</dbReference>
<protein>
    <recommendedName>
        <fullName evidence="3">RNase H type-1 domain-containing protein</fullName>
    </recommendedName>
</protein>
<name>A0A3M2SAQ7_9HYPO</name>
<accession>A0A3M2SAQ7</accession>
<gene>
    <name evidence="1" type="ORF">CDV36_006016</name>
</gene>
<organism evidence="1 2">
    <name type="scientific">Fusarium kuroshium</name>
    <dbReference type="NCBI Taxonomy" id="2010991"/>
    <lineage>
        <taxon>Eukaryota</taxon>
        <taxon>Fungi</taxon>
        <taxon>Dikarya</taxon>
        <taxon>Ascomycota</taxon>
        <taxon>Pezizomycotina</taxon>
        <taxon>Sordariomycetes</taxon>
        <taxon>Hypocreomycetidae</taxon>
        <taxon>Hypocreales</taxon>
        <taxon>Nectriaceae</taxon>
        <taxon>Fusarium</taxon>
        <taxon>Fusarium solani species complex</taxon>
    </lineage>
</organism>
<evidence type="ECO:0008006" key="3">
    <source>
        <dbReference type="Google" id="ProtNLM"/>
    </source>
</evidence>
<dbReference type="OrthoDB" id="5098294at2759"/>
<keyword evidence="2" id="KW-1185">Reference proteome</keyword>